<dbReference type="EMBL" id="PP496413">
    <property type="protein sequence ID" value="WYV99076.1"/>
    <property type="molecule type" value="Genomic_DNA"/>
</dbReference>
<protein>
    <submittedName>
        <fullName evidence="1">Uncharacterized protein</fullName>
    </submittedName>
</protein>
<evidence type="ECO:0000313" key="1">
    <source>
        <dbReference type="EMBL" id="WYV99076.1"/>
    </source>
</evidence>
<accession>A0AAX4MWI5</accession>
<gene>
    <name evidence="1" type="ORF">Amme3_00080</name>
</gene>
<sequence length="45" mass="5378">MGVFEKYWLRAAALRRVADLLDQGKKVTSWRDIEDGQVVWKVEWK</sequence>
<name>A0AAX4MWI5_9CAUD</name>
<dbReference type="Proteomes" id="UP001438490">
    <property type="component" value="Segment"/>
</dbReference>
<reference evidence="1 2" key="1">
    <citation type="submission" date="2024-03" db="EMBL/GenBank/DDBJ databases">
        <title>Isolation and characterization of a phage collection against Pseudomonas putida.</title>
        <authorList>
            <person name="Brauer A."/>
            <person name="Rosendahl S."/>
            <person name="Kangsep A."/>
            <person name="Rikberg R."/>
            <person name="Lewanczyk A.C."/>
            <person name="Horak R."/>
            <person name="Tamman H."/>
        </authorList>
    </citation>
    <scope>NUCLEOTIDE SEQUENCE [LARGE SCALE GENOMIC DNA]</scope>
</reference>
<keyword evidence="2" id="KW-1185">Reference proteome</keyword>
<evidence type="ECO:0000313" key="2">
    <source>
        <dbReference type="Proteomes" id="UP001438490"/>
    </source>
</evidence>
<proteinExistence type="predicted"/>
<organism evidence="1 2">
    <name type="scientific">Pseudomonas phage vB_PpuM-Amme-3</name>
    <dbReference type="NCBI Taxonomy" id="3132617"/>
    <lineage>
        <taxon>Viruses</taxon>
        <taxon>Duplodnaviria</taxon>
        <taxon>Heunggongvirae</taxon>
        <taxon>Uroviricota</taxon>
        <taxon>Caudoviricetes</taxon>
        <taxon>Vandenendeviridae</taxon>
        <taxon>Gorskivirinae</taxon>
        <taxon>Tartuvirus</taxon>
        <taxon>Tartuvirus amme3</taxon>
    </lineage>
</organism>